<comment type="caution">
    <text evidence="1">The sequence shown here is derived from an EMBL/GenBank/DDBJ whole genome shotgun (WGS) entry which is preliminary data.</text>
</comment>
<dbReference type="Proteomes" id="UP000822688">
    <property type="component" value="Chromosome 1"/>
</dbReference>
<keyword evidence="2" id="KW-1185">Reference proteome</keyword>
<evidence type="ECO:0000313" key="2">
    <source>
        <dbReference type="Proteomes" id="UP000822688"/>
    </source>
</evidence>
<dbReference type="AlphaFoldDB" id="A0A8T0J3P8"/>
<dbReference type="EMBL" id="CM026421">
    <property type="protein sequence ID" value="KAG0589646.1"/>
    <property type="molecule type" value="Genomic_DNA"/>
</dbReference>
<protein>
    <submittedName>
        <fullName evidence="1">Uncharacterized protein</fullName>
    </submittedName>
</protein>
<proteinExistence type="predicted"/>
<name>A0A8T0J3P8_CERPU</name>
<sequence length="65" mass="7550">MEETRIVRLLQPRCDRQLGHLHSVPKVVATFCYILAEGLRNAVECSLQEELVASSILRQIWIFLR</sequence>
<organism evidence="1 2">
    <name type="scientific">Ceratodon purpureus</name>
    <name type="common">Fire moss</name>
    <name type="synonym">Dicranum purpureum</name>
    <dbReference type="NCBI Taxonomy" id="3225"/>
    <lineage>
        <taxon>Eukaryota</taxon>
        <taxon>Viridiplantae</taxon>
        <taxon>Streptophyta</taxon>
        <taxon>Embryophyta</taxon>
        <taxon>Bryophyta</taxon>
        <taxon>Bryophytina</taxon>
        <taxon>Bryopsida</taxon>
        <taxon>Dicranidae</taxon>
        <taxon>Pseudoditrichales</taxon>
        <taxon>Ditrichaceae</taxon>
        <taxon>Ceratodon</taxon>
    </lineage>
</organism>
<evidence type="ECO:0000313" key="1">
    <source>
        <dbReference type="EMBL" id="KAG0589646.1"/>
    </source>
</evidence>
<accession>A0A8T0J3P8</accession>
<reference evidence="1" key="1">
    <citation type="submission" date="2020-06" db="EMBL/GenBank/DDBJ databases">
        <title>WGS assembly of Ceratodon purpureus strain R40.</title>
        <authorList>
            <person name="Carey S.B."/>
            <person name="Jenkins J."/>
            <person name="Shu S."/>
            <person name="Lovell J.T."/>
            <person name="Sreedasyam A."/>
            <person name="Maumus F."/>
            <person name="Tiley G.P."/>
            <person name="Fernandez-Pozo N."/>
            <person name="Barry K."/>
            <person name="Chen C."/>
            <person name="Wang M."/>
            <person name="Lipzen A."/>
            <person name="Daum C."/>
            <person name="Saski C.A."/>
            <person name="Payton A.C."/>
            <person name="Mcbreen J.C."/>
            <person name="Conrad R.E."/>
            <person name="Kollar L.M."/>
            <person name="Olsson S."/>
            <person name="Huttunen S."/>
            <person name="Landis J.B."/>
            <person name="Wickett N.J."/>
            <person name="Johnson M.G."/>
            <person name="Rensing S.A."/>
            <person name="Grimwood J."/>
            <person name="Schmutz J."/>
            <person name="Mcdaniel S.F."/>
        </authorList>
    </citation>
    <scope>NUCLEOTIDE SEQUENCE</scope>
    <source>
        <strain evidence="1">R40</strain>
    </source>
</reference>
<gene>
    <name evidence="1" type="ORF">KC19_1G036300</name>
</gene>